<dbReference type="CDD" id="cd20541">
    <property type="entry name" value="CYCLIN_CNTD1"/>
    <property type="match status" value="1"/>
</dbReference>
<organism evidence="2 3">
    <name type="scientific">Ridgeia piscesae</name>
    <name type="common">Tubeworm</name>
    <dbReference type="NCBI Taxonomy" id="27915"/>
    <lineage>
        <taxon>Eukaryota</taxon>
        <taxon>Metazoa</taxon>
        <taxon>Spiralia</taxon>
        <taxon>Lophotrochozoa</taxon>
        <taxon>Annelida</taxon>
        <taxon>Polychaeta</taxon>
        <taxon>Sedentaria</taxon>
        <taxon>Canalipalpata</taxon>
        <taxon>Sabellida</taxon>
        <taxon>Siboglinidae</taxon>
        <taxon>Ridgeia</taxon>
    </lineage>
</organism>
<dbReference type="PANTHER" id="PTHR21615:SF2">
    <property type="entry name" value="CYCLIN N-TERMINAL DOMAIN-CONTAINING PROTEIN 1"/>
    <property type="match status" value="1"/>
</dbReference>
<dbReference type="GO" id="GO:0035861">
    <property type="term" value="C:site of double-strand break"/>
    <property type="evidence" value="ECO:0007669"/>
    <property type="project" value="TreeGrafter"/>
</dbReference>
<sequence>MAHAMGKKDCGIFGTPPEPFFNMKPIGMSADLLEEWLIVLANENQQNMSNATHKQGYFKNGDSAEFVFLTCERLKLPPETRYLALELFDRFMVRHIQDLYEHVQNMSSKNRKQDWLVVMDRVRNQVLLRAVSCCQLASKLTSHYKVVTARKAWTTLNEFGHRYTNDSILQSELRVLKTLNYKVMLPSPLLYIETLLEILGHNDSSVEVKMYHGVCLKVLDVVYMCRQDVYKKLFQLATGHFETSAKERAKFATVEQDYMLLAVAVIASTSYILNQTLTHRVIKNLSQITRIPNDDILDFTTVIVQMIVEGSEQ</sequence>
<proteinExistence type="predicted"/>
<feature type="domain" description="Cyclin N-terminal" evidence="1">
    <location>
        <begin position="64"/>
        <end position="183"/>
    </location>
</feature>
<dbReference type="GO" id="GO:0007131">
    <property type="term" value="P:reciprocal meiotic recombination"/>
    <property type="evidence" value="ECO:0007669"/>
    <property type="project" value="TreeGrafter"/>
</dbReference>
<evidence type="ECO:0000313" key="2">
    <source>
        <dbReference type="EMBL" id="KAK2180471.1"/>
    </source>
</evidence>
<accession>A0AAD9KZX2</accession>
<evidence type="ECO:0000259" key="1">
    <source>
        <dbReference type="Pfam" id="PF00134"/>
    </source>
</evidence>
<dbReference type="Gene3D" id="1.10.472.10">
    <property type="entry name" value="Cyclin-like"/>
    <property type="match status" value="1"/>
</dbReference>
<evidence type="ECO:0000313" key="3">
    <source>
        <dbReference type="Proteomes" id="UP001209878"/>
    </source>
</evidence>
<keyword evidence="3" id="KW-1185">Reference proteome</keyword>
<dbReference type="Proteomes" id="UP001209878">
    <property type="component" value="Unassembled WGS sequence"/>
</dbReference>
<dbReference type="Pfam" id="PF00134">
    <property type="entry name" value="Cyclin_N"/>
    <property type="match status" value="1"/>
</dbReference>
<dbReference type="AlphaFoldDB" id="A0AAD9KZX2"/>
<dbReference type="SUPFAM" id="SSF47954">
    <property type="entry name" value="Cyclin-like"/>
    <property type="match status" value="1"/>
</dbReference>
<gene>
    <name evidence="2" type="ORF">NP493_441g00016</name>
</gene>
<dbReference type="PANTHER" id="PTHR21615">
    <property type="entry name" value="CYCLIN N-TERMINAL DOMAIN-CONTAINING PROTEIN 1"/>
    <property type="match status" value="1"/>
</dbReference>
<dbReference type="InterPro" id="IPR006671">
    <property type="entry name" value="Cyclin_N"/>
</dbReference>
<reference evidence="2" key="1">
    <citation type="journal article" date="2023" name="Mol. Biol. Evol.">
        <title>Third-Generation Sequencing Reveals the Adaptive Role of the Epigenome in Three Deep-Sea Polychaetes.</title>
        <authorList>
            <person name="Perez M."/>
            <person name="Aroh O."/>
            <person name="Sun Y."/>
            <person name="Lan Y."/>
            <person name="Juniper S.K."/>
            <person name="Young C.R."/>
            <person name="Angers B."/>
            <person name="Qian P.Y."/>
        </authorList>
    </citation>
    <scope>NUCLEOTIDE SEQUENCE</scope>
    <source>
        <strain evidence="2">R07B-5</strain>
    </source>
</reference>
<protein>
    <recommendedName>
        <fullName evidence="1">Cyclin N-terminal domain-containing protein</fullName>
    </recommendedName>
</protein>
<dbReference type="EMBL" id="JAODUO010000441">
    <property type="protein sequence ID" value="KAK2180471.1"/>
    <property type="molecule type" value="Genomic_DNA"/>
</dbReference>
<dbReference type="InterPro" id="IPR036915">
    <property type="entry name" value="Cyclin-like_sf"/>
</dbReference>
<name>A0AAD9KZX2_RIDPI</name>
<comment type="caution">
    <text evidence="2">The sequence shown here is derived from an EMBL/GenBank/DDBJ whole genome shotgun (WGS) entry which is preliminary data.</text>
</comment>